<evidence type="ECO:0000313" key="3">
    <source>
        <dbReference type="Proteomes" id="UP000061839"/>
    </source>
</evidence>
<proteinExistence type="predicted"/>
<dbReference type="HOGENOM" id="CLU_046006_22_1_11"/>
<dbReference type="GO" id="GO:0008168">
    <property type="term" value="F:methyltransferase activity"/>
    <property type="evidence" value="ECO:0007669"/>
    <property type="project" value="UniProtKB-KW"/>
</dbReference>
<keyword evidence="2" id="KW-0830">Ubiquinone</keyword>
<dbReference type="InterPro" id="IPR009725">
    <property type="entry name" value="3_dmu_93_MTrfase"/>
</dbReference>
<dbReference type="InterPro" id="IPR029068">
    <property type="entry name" value="Glyas_Bleomycin-R_OHBP_Dase"/>
</dbReference>
<sequence length="158" mass="17325">MPAITNCLWFNTQAAEAAEYYCGIFKNSKINNTSYYGEGSPYPAGTVLTVDFELDGQGFTALNGGPQFTFSEAISFQIDCADQEEVDYYWNSLTADGGEESQCGWLKDKYGLSWQVVPNVLSKLLTGPDAEGVQRAMNVLMGQRKLIIADLQKAYDGG</sequence>
<dbReference type="AlphaFoldDB" id="A0A0D4C019"/>
<dbReference type="PANTHER" id="PTHR33990">
    <property type="entry name" value="PROTEIN YJDN-RELATED"/>
    <property type="match status" value="1"/>
</dbReference>
<keyword evidence="2" id="KW-0808">Transferase</keyword>
<dbReference type="STRING" id="1618207.UM93_11655"/>
<evidence type="ECO:0000313" key="2">
    <source>
        <dbReference type="EMBL" id="AJT42002.1"/>
    </source>
</evidence>
<dbReference type="InterPro" id="IPR028973">
    <property type="entry name" value="PhnB-like"/>
</dbReference>
<keyword evidence="3" id="KW-1185">Reference proteome</keyword>
<reference evidence="2 3" key="1">
    <citation type="journal article" date="2015" name="Genome Announc.">
        <title>Complete Genome Sequencing of Protease-Producing Novel Arthrobacter sp. Strain IHBB 11108 Using PacBio Single-Molecule Real-Time Sequencing Technology.</title>
        <authorList>
            <person name="Kiran S."/>
            <person name="Swarnkar M.K."/>
            <person name="Pal M."/>
            <person name="Thakur R."/>
            <person name="Tewari R."/>
            <person name="Singh A.K."/>
            <person name="Gulati A."/>
        </authorList>
    </citation>
    <scope>NUCLEOTIDE SEQUENCE [LARGE SCALE GENOMIC DNA]</scope>
    <source>
        <strain evidence="2 3">IHBB 11108</strain>
    </source>
</reference>
<dbReference type="Proteomes" id="UP000061839">
    <property type="component" value="Chromosome"/>
</dbReference>
<dbReference type="Gene3D" id="3.10.180.10">
    <property type="entry name" value="2,3-Dihydroxybiphenyl 1,2-Dioxygenase, domain 1"/>
    <property type="match status" value="1"/>
</dbReference>
<evidence type="ECO:0000259" key="1">
    <source>
        <dbReference type="Pfam" id="PF06983"/>
    </source>
</evidence>
<accession>A0A0D4C019</accession>
<organism evidence="2 3">
    <name type="scientific">Psychromicrobium lacuslunae</name>
    <dbReference type="NCBI Taxonomy" id="1618207"/>
    <lineage>
        <taxon>Bacteria</taxon>
        <taxon>Bacillati</taxon>
        <taxon>Actinomycetota</taxon>
        <taxon>Actinomycetes</taxon>
        <taxon>Micrococcales</taxon>
        <taxon>Micrococcaceae</taxon>
        <taxon>Psychromicrobium</taxon>
    </lineage>
</organism>
<dbReference type="KEGG" id="ari:UM93_11655"/>
<dbReference type="GO" id="GO:0032259">
    <property type="term" value="P:methylation"/>
    <property type="evidence" value="ECO:0007669"/>
    <property type="project" value="UniProtKB-KW"/>
</dbReference>
<dbReference type="Pfam" id="PF06983">
    <property type="entry name" value="3-dmu-9_3-mt"/>
    <property type="match status" value="1"/>
</dbReference>
<dbReference type="SUPFAM" id="SSF54593">
    <property type="entry name" value="Glyoxalase/Bleomycin resistance protein/Dihydroxybiphenyl dioxygenase"/>
    <property type="match status" value="1"/>
</dbReference>
<gene>
    <name evidence="2" type="ORF">UM93_11655</name>
</gene>
<feature type="domain" description="PhnB-like" evidence="1">
    <location>
        <begin position="3"/>
        <end position="117"/>
    </location>
</feature>
<dbReference type="PIRSF" id="PIRSF021700">
    <property type="entry name" value="3_dmu_93_MTrfase"/>
    <property type="match status" value="1"/>
</dbReference>
<protein>
    <submittedName>
        <fullName evidence="2">3-demethylubiquinone-9 3-methyltransferase</fullName>
    </submittedName>
</protein>
<keyword evidence="2" id="KW-0489">Methyltransferase</keyword>
<dbReference type="EMBL" id="CP011005">
    <property type="protein sequence ID" value="AJT42002.1"/>
    <property type="molecule type" value="Genomic_DNA"/>
</dbReference>
<dbReference type="CDD" id="cd06588">
    <property type="entry name" value="PhnB_like"/>
    <property type="match status" value="1"/>
</dbReference>
<dbReference type="RefSeq" id="WP_045075742.1">
    <property type="nucleotide sequence ID" value="NZ_CP011005.1"/>
</dbReference>
<dbReference type="PATRIC" id="fig|1618207.4.peg.2362"/>
<name>A0A0D4C019_9MICC</name>
<dbReference type="OrthoDB" id="9806473at2"/>
<dbReference type="PANTHER" id="PTHR33990:SF2">
    <property type="entry name" value="PHNB-LIKE DOMAIN-CONTAINING PROTEIN"/>
    <property type="match status" value="1"/>
</dbReference>